<evidence type="ECO:0000256" key="4">
    <source>
        <dbReference type="PIRSR" id="PIRSR001434-2"/>
    </source>
</evidence>
<reference evidence="7" key="1">
    <citation type="submission" date="2016-10" db="EMBL/GenBank/DDBJ databases">
        <authorList>
            <person name="Varghese N."/>
            <person name="Submissions S."/>
        </authorList>
    </citation>
    <scope>NUCLEOTIDE SEQUENCE [LARGE SCALE GENOMIC DNA]</scope>
    <source>
        <strain evidence="7">EPL6</strain>
    </source>
</reference>
<sequence length="438" mass="46395">MFHLGSGLKTLEIPVSGAVQPSFSLHLTSTHTIVNPSSDLPAGLHPETLAVREATARSHWGEHSEALFLTSSFVQSDCESAARRFANEEPGYTYTRTGNPTVTSFERRLAAMEGTECAVATSTGMSAILLMALTVLKSGDHIVASQSMFGSTLKLLGSEMARFGVEATFVSQTDVRAWAAAIRPNTRLLFAETPTNPLGDLCDIAALAEVAHARGLLLAVDNSFCSPVLQRPAQLGADLVVYSGTKILEGQGRVMAGAVCGSLALVDKVMGTFMRSAGLNLSPFNAWVVLKGLETLSLRVRAQSAAALELATWLQSHPKVARVHYSGLESHPQHALAMRQQGGLGGPVLAFDVVGEGAENLRKNAFHVIDSTRVCSITANLGDVKTTITHPASTSHGRLTEEQRSAAGIGQGLVRISVGLEHLDDLKADLLRGLDSLA</sequence>
<dbReference type="PANTHER" id="PTHR11808">
    <property type="entry name" value="TRANS-SULFURATION ENZYME FAMILY MEMBER"/>
    <property type="match status" value="1"/>
</dbReference>
<dbReference type="GO" id="GO:0030170">
    <property type="term" value="F:pyridoxal phosphate binding"/>
    <property type="evidence" value="ECO:0007669"/>
    <property type="project" value="UniProtKB-UniRule"/>
</dbReference>
<name>A0A1G9UEK8_9BURK</name>
<comment type="subunit">
    <text evidence="3">Homotetramer.</text>
</comment>
<gene>
    <name evidence="3" type="primary">metZ</name>
    <name evidence="6" type="ORF">SAMN05428957_108141</name>
</gene>
<dbReference type="GO" id="GO:0071268">
    <property type="term" value="P:homocysteine biosynthetic process"/>
    <property type="evidence" value="ECO:0007669"/>
    <property type="project" value="InterPro"/>
</dbReference>
<dbReference type="GO" id="GO:0019346">
    <property type="term" value="P:transsulfuration"/>
    <property type="evidence" value="ECO:0007669"/>
    <property type="project" value="InterPro"/>
</dbReference>
<evidence type="ECO:0000256" key="3">
    <source>
        <dbReference type="HAMAP-Rule" id="MF_02056"/>
    </source>
</evidence>
<dbReference type="SUPFAM" id="SSF53383">
    <property type="entry name" value="PLP-dependent transferases"/>
    <property type="match status" value="1"/>
</dbReference>
<keyword evidence="3" id="KW-0808">Transferase</keyword>
<proteinExistence type="inferred from homology"/>
<keyword evidence="2 3" id="KW-0663">Pyridoxal phosphate</keyword>
<dbReference type="CDD" id="cd00614">
    <property type="entry name" value="CGS_like"/>
    <property type="match status" value="1"/>
</dbReference>
<dbReference type="Gene3D" id="3.40.640.10">
    <property type="entry name" value="Type I PLP-dependent aspartate aminotransferase-like (Major domain)"/>
    <property type="match status" value="1"/>
</dbReference>
<dbReference type="NCBIfam" id="TIGR01325">
    <property type="entry name" value="O_suc_HS_sulf"/>
    <property type="match status" value="1"/>
</dbReference>
<comment type="catalytic activity">
    <reaction evidence="3">
        <text>O-succinyl-L-homoserine + hydrogen sulfide = L-homocysteine + succinate</text>
        <dbReference type="Rhea" id="RHEA:27826"/>
        <dbReference type="ChEBI" id="CHEBI:29919"/>
        <dbReference type="ChEBI" id="CHEBI:30031"/>
        <dbReference type="ChEBI" id="CHEBI:57661"/>
        <dbReference type="ChEBI" id="CHEBI:58199"/>
    </reaction>
</comment>
<dbReference type="STRING" id="1527607.SAMN05428957_108141"/>
<evidence type="ECO:0000256" key="1">
    <source>
        <dbReference type="ARBA" id="ARBA00001933"/>
    </source>
</evidence>
<dbReference type="InterPro" id="IPR015422">
    <property type="entry name" value="PyrdxlP-dep_Trfase_small"/>
</dbReference>
<dbReference type="NCBIfam" id="NF006003">
    <property type="entry name" value="PRK08133.1"/>
    <property type="match status" value="1"/>
</dbReference>
<dbReference type="EMBL" id="FNHP01000008">
    <property type="protein sequence ID" value="SDM58342.1"/>
    <property type="molecule type" value="Genomic_DNA"/>
</dbReference>
<dbReference type="GO" id="GO:0005737">
    <property type="term" value="C:cytoplasm"/>
    <property type="evidence" value="ECO:0007669"/>
    <property type="project" value="TreeGrafter"/>
</dbReference>
<dbReference type="InterPro" id="IPR015421">
    <property type="entry name" value="PyrdxlP-dep_Trfase_major"/>
</dbReference>
<dbReference type="FunFam" id="3.40.640.10:FF:000046">
    <property type="entry name" value="Cystathionine gamma-lyase"/>
    <property type="match status" value="1"/>
</dbReference>
<dbReference type="InterPro" id="IPR006234">
    <property type="entry name" value="O-succ-hSer_sulfhydrylase"/>
</dbReference>
<evidence type="ECO:0000313" key="7">
    <source>
        <dbReference type="Proteomes" id="UP000198552"/>
    </source>
</evidence>
<dbReference type="PROSITE" id="PS00868">
    <property type="entry name" value="CYS_MET_METAB_PP"/>
    <property type="match status" value="1"/>
</dbReference>
<dbReference type="Pfam" id="PF01053">
    <property type="entry name" value="Cys_Met_Meta_PP"/>
    <property type="match status" value="1"/>
</dbReference>
<feature type="modified residue" description="N6-(pyridoxal phosphate)lysine" evidence="3 4">
    <location>
        <position position="246"/>
    </location>
</feature>
<evidence type="ECO:0000256" key="2">
    <source>
        <dbReference type="ARBA" id="ARBA00022898"/>
    </source>
</evidence>
<dbReference type="AlphaFoldDB" id="A0A1G9UEK8"/>
<dbReference type="GO" id="GO:0071266">
    <property type="term" value="P:'de novo' L-methionine biosynthetic process"/>
    <property type="evidence" value="ECO:0007669"/>
    <property type="project" value="UniProtKB-UniRule"/>
</dbReference>
<evidence type="ECO:0000313" key="6">
    <source>
        <dbReference type="EMBL" id="SDM58342.1"/>
    </source>
</evidence>
<dbReference type="PANTHER" id="PTHR11808:SF80">
    <property type="entry name" value="CYSTATHIONINE GAMMA-LYASE"/>
    <property type="match status" value="1"/>
</dbReference>
<comment type="pathway">
    <text evidence="3">Amino-acid biosynthesis; L-methionine biosynthesis via de novo pathway; L-homocysteine from O-succinyl-L-homoserine: step 1/1.</text>
</comment>
<protein>
    <recommendedName>
        <fullName evidence="3">O-succinylhomoserine sulfhydrylase</fullName>
        <shortName evidence="3">OSH sulfhydrylase</shortName>
        <shortName evidence="3">OSHS sulfhydrylase</shortName>
        <ecNumber evidence="3">2.5.1.-</ecNumber>
    </recommendedName>
</protein>
<dbReference type="InterPro" id="IPR015424">
    <property type="entry name" value="PyrdxlP-dep_Trfase"/>
</dbReference>
<dbReference type="HAMAP" id="MF_02056">
    <property type="entry name" value="MetZ"/>
    <property type="match status" value="1"/>
</dbReference>
<dbReference type="GO" id="GO:0016765">
    <property type="term" value="F:transferase activity, transferring alkyl or aryl (other than methyl) groups"/>
    <property type="evidence" value="ECO:0007669"/>
    <property type="project" value="UniProtKB-UniRule"/>
</dbReference>
<dbReference type="InterPro" id="IPR000277">
    <property type="entry name" value="Cys/Met-Metab_PyrdxlP-dep_enz"/>
</dbReference>
<comment type="cofactor">
    <cofactor evidence="1 3 5">
        <name>pyridoxal 5'-phosphate</name>
        <dbReference type="ChEBI" id="CHEBI:597326"/>
    </cofactor>
</comment>
<dbReference type="GO" id="GO:0016846">
    <property type="term" value="F:carbon-sulfur lyase activity"/>
    <property type="evidence" value="ECO:0007669"/>
    <property type="project" value="TreeGrafter"/>
</dbReference>
<comment type="similarity">
    <text evidence="3">Belongs to the trans-sulfuration enzymes family. MetZ subfamily.</text>
</comment>
<keyword evidence="3" id="KW-0486">Methionine biosynthesis</keyword>
<dbReference type="PIRSF" id="PIRSF001434">
    <property type="entry name" value="CGS"/>
    <property type="match status" value="1"/>
</dbReference>
<keyword evidence="3" id="KW-0028">Amino-acid biosynthesis</keyword>
<dbReference type="UniPathway" id="UPA00051">
    <property type="reaction ID" value="UER00449"/>
</dbReference>
<accession>A0A1G9UEK8</accession>
<dbReference type="InterPro" id="IPR054542">
    <property type="entry name" value="Cys_met_metab_PP"/>
</dbReference>
<dbReference type="Gene3D" id="3.90.1150.10">
    <property type="entry name" value="Aspartate Aminotransferase, domain 1"/>
    <property type="match status" value="1"/>
</dbReference>
<organism evidence="6 7">
    <name type="scientific">Oryzisolibacter propanilivorax</name>
    <dbReference type="NCBI Taxonomy" id="1527607"/>
    <lineage>
        <taxon>Bacteria</taxon>
        <taxon>Pseudomonadati</taxon>
        <taxon>Pseudomonadota</taxon>
        <taxon>Betaproteobacteria</taxon>
        <taxon>Burkholderiales</taxon>
        <taxon>Comamonadaceae</taxon>
        <taxon>Oryzisolibacter</taxon>
    </lineage>
</organism>
<dbReference type="EC" id="2.5.1.-" evidence="3"/>
<comment type="function">
    <text evidence="3">Catalyzes the formation of L-homocysteine from O-succinyl-L-homoserine (OSHS) and hydrogen sulfide.</text>
</comment>
<dbReference type="Proteomes" id="UP000198552">
    <property type="component" value="Unassembled WGS sequence"/>
</dbReference>
<keyword evidence="7" id="KW-1185">Reference proteome</keyword>
<evidence type="ECO:0000256" key="5">
    <source>
        <dbReference type="RuleBase" id="RU362118"/>
    </source>
</evidence>